<dbReference type="SUPFAM" id="SSF48452">
    <property type="entry name" value="TPR-like"/>
    <property type="match status" value="3"/>
</dbReference>
<dbReference type="InterPro" id="IPR027417">
    <property type="entry name" value="P-loop_NTPase"/>
</dbReference>
<keyword evidence="1" id="KW-0677">Repeat</keyword>
<reference evidence="3" key="1">
    <citation type="submission" date="2023-06" db="EMBL/GenBank/DDBJ databases">
        <title>Genome-scale phylogeny and comparative genomics of the fungal order Sordariales.</title>
        <authorList>
            <consortium name="Lawrence Berkeley National Laboratory"/>
            <person name="Hensen N."/>
            <person name="Bonometti L."/>
            <person name="Westerberg I."/>
            <person name="Brannstrom I.O."/>
            <person name="Guillou S."/>
            <person name="Cros-Aarteil S."/>
            <person name="Calhoun S."/>
            <person name="Haridas S."/>
            <person name="Kuo A."/>
            <person name="Mondo S."/>
            <person name="Pangilinan J."/>
            <person name="Riley R."/>
            <person name="Labutti K."/>
            <person name="Andreopoulos B."/>
            <person name="Lipzen A."/>
            <person name="Chen C."/>
            <person name="Yanf M."/>
            <person name="Daum C."/>
            <person name="Ng V."/>
            <person name="Clum A."/>
            <person name="Steindorff A."/>
            <person name="Ohm R."/>
            <person name="Martin F."/>
            <person name="Silar P."/>
            <person name="Natvig D."/>
            <person name="Lalanne C."/>
            <person name="Gautier V."/>
            <person name="Ament-Velasquez S.L."/>
            <person name="Kruys A."/>
            <person name="Hutchinson M.I."/>
            <person name="Powell A.J."/>
            <person name="Barry K."/>
            <person name="Miller A.N."/>
            <person name="Grigoriev I.V."/>
            <person name="Debuchy R."/>
            <person name="Gladieux P."/>
            <person name="Thoren M.H."/>
            <person name="Johannesson H."/>
        </authorList>
    </citation>
    <scope>NUCLEOTIDE SEQUENCE</scope>
    <source>
        <strain evidence="3">CBS 606.72</strain>
    </source>
</reference>
<evidence type="ECO:0000313" key="3">
    <source>
        <dbReference type="EMBL" id="KAK0617649.1"/>
    </source>
</evidence>
<evidence type="ECO:0000256" key="1">
    <source>
        <dbReference type="ARBA" id="ARBA00022737"/>
    </source>
</evidence>
<keyword evidence="4" id="KW-1185">Reference proteome</keyword>
<dbReference type="InterPro" id="IPR019734">
    <property type="entry name" value="TPR_rpt"/>
</dbReference>
<name>A0AA39WLK3_9PEZI</name>
<gene>
    <name evidence="3" type="ORF">B0T14DRAFT_498628</name>
</gene>
<dbReference type="PANTHER" id="PTHR45641:SF19">
    <property type="entry name" value="NEPHROCYSTIN-3"/>
    <property type="match status" value="1"/>
</dbReference>
<accession>A0AA39WLK3</accession>
<comment type="caution">
    <text evidence="3">The sequence shown here is derived from an EMBL/GenBank/DDBJ whole genome shotgun (WGS) entry which is preliminary data.</text>
</comment>
<dbReference type="Pfam" id="PF13424">
    <property type="entry name" value="TPR_12"/>
    <property type="match status" value="1"/>
</dbReference>
<protein>
    <recommendedName>
        <fullName evidence="5">TPR-like protein</fullName>
    </recommendedName>
</protein>
<proteinExistence type="predicted"/>
<dbReference type="EMBL" id="JAULSU010000005">
    <property type="protein sequence ID" value="KAK0617649.1"/>
    <property type="molecule type" value="Genomic_DNA"/>
</dbReference>
<dbReference type="AlphaFoldDB" id="A0AA39WLK3"/>
<dbReference type="Proteomes" id="UP001175000">
    <property type="component" value="Unassembled WGS sequence"/>
</dbReference>
<keyword evidence="2" id="KW-0802">TPR repeat</keyword>
<evidence type="ECO:0000256" key="2">
    <source>
        <dbReference type="ARBA" id="ARBA00022803"/>
    </source>
</evidence>
<dbReference type="SMART" id="SM00028">
    <property type="entry name" value="TPR"/>
    <property type="match status" value="5"/>
</dbReference>
<evidence type="ECO:0000313" key="4">
    <source>
        <dbReference type="Proteomes" id="UP001175000"/>
    </source>
</evidence>
<dbReference type="PANTHER" id="PTHR45641">
    <property type="entry name" value="TETRATRICOPEPTIDE REPEAT PROTEIN (AFU_ORTHOLOGUE AFUA_6G03870)"/>
    <property type="match status" value="1"/>
</dbReference>
<evidence type="ECO:0008006" key="5">
    <source>
        <dbReference type="Google" id="ProtNLM"/>
    </source>
</evidence>
<dbReference type="Gene3D" id="1.25.40.10">
    <property type="entry name" value="Tetratricopeptide repeat domain"/>
    <property type="match status" value="3"/>
</dbReference>
<dbReference type="Gene3D" id="3.40.50.300">
    <property type="entry name" value="P-loop containing nucleotide triphosphate hydrolases"/>
    <property type="match status" value="1"/>
</dbReference>
<dbReference type="InterPro" id="IPR011990">
    <property type="entry name" value="TPR-like_helical_dom_sf"/>
</dbReference>
<organism evidence="3 4">
    <name type="scientific">Immersiella caudata</name>
    <dbReference type="NCBI Taxonomy" id="314043"/>
    <lineage>
        <taxon>Eukaryota</taxon>
        <taxon>Fungi</taxon>
        <taxon>Dikarya</taxon>
        <taxon>Ascomycota</taxon>
        <taxon>Pezizomycotina</taxon>
        <taxon>Sordariomycetes</taxon>
        <taxon>Sordariomycetidae</taxon>
        <taxon>Sordariales</taxon>
        <taxon>Lasiosphaeriaceae</taxon>
        <taxon>Immersiella</taxon>
    </lineage>
</organism>
<sequence>MALTNILPPLTSNVGAPPGKQQAAPAIHAFIGEARAYGDATIHNIAAQYNTTVNLGPDNADDRSYPWLMDVRQQKAPCFTGRQEHLESIRSIFWPNLASAPSQPQPSRPDRKKITIAGASGAGKTALALEYAYGHSTQYYAVFLLKTRTAAELAISASLSLRRIVERHQKRWAERWPSPPPGLCERVASELGMFDDPVADFEGLIKEATNTQHSVERFMAWLPSSLPWLLILDGFDDSTGFDIDDLLPKTGVGHVVVTTQNPDACATDRLIALPSSLGLNEGTVLLRDLAGEKAQCCREETGTYLTPRCQHIRDIVQSVGCLPILLDLVGAYLRTAKVVKFEDYLEPSSSIAESVEEVKNSYYVFTFEKAFEKLSPAAREVMQLCSLISNSDIPIQLLKGGIGVVDWMADNIALNAALAELHSLSLTSRDPKTSNLSIHSLLYGYAGTTISDRERSKMSRRVVEMVTATFDFSEDRSADEWMYERLIQPHISRCYDLLRSDIALSNDSLDVQTLKLAHQLARAYSQHGDLATAATLYEAAVGDSRPQAASNPTLVDMVNTYGVIRRLQGEPDQAEKLHVRAKMLLESTSSFVGPHAEDLKESKLLEVQQHLAAVLLDREQYREAKEKFDEVLERQLQRQKPGETSVASLKTRQQIGNVLQLMGRRTEAKEAFQAVREACETKYSDHHPMTLEAAHAVAAVLAEMGEYDDSLRELRVTLAKQEQYLGTSHYSTLDTLHSISSLYERQGLYDDALEETSKVVKTLEDIFGAAARKHPWMLVVRSGIADIQLRQGRYQDALKGYRDVYEDFMARGMTGNAWCTKTNVARVLRDMGQYDAALAECDKALGCLRQDPDVDPSFITVAEFCKGTILELQERPSEALVLYERVALEEEDSYGANHSETLKTKCSVYGATAKRGQPMDALVRPTSLKI</sequence>
<dbReference type="SUPFAM" id="SSF52540">
    <property type="entry name" value="P-loop containing nucleoside triphosphate hydrolases"/>
    <property type="match status" value="1"/>
</dbReference>